<keyword evidence="5" id="KW-1185">Reference proteome</keyword>
<dbReference type="AlphaFoldDB" id="A0A7X1FS17"/>
<comment type="caution">
    <text evidence="4">The sequence shown here is derived from an EMBL/GenBank/DDBJ whole genome shotgun (WGS) entry which is preliminary data.</text>
</comment>
<evidence type="ECO:0000313" key="4">
    <source>
        <dbReference type="EMBL" id="MBC2665905.1"/>
    </source>
</evidence>
<name>A0A7X1FS17_9SPHN</name>
<evidence type="ECO:0000259" key="3">
    <source>
        <dbReference type="Pfam" id="PF00881"/>
    </source>
</evidence>
<dbReference type="Proteomes" id="UP000566813">
    <property type="component" value="Unassembled WGS sequence"/>
</dbReference>
<accession>A0A7X1FS17</accession>
<dbReference type="Pfam" id="PF00881">
    <property type="entry name" value="Nitroreductase"/>
    <property type="match status" value="1"/>
</dbReference>
<dbReference type="SUPFAM" id="SSF55469">
    <property type="entry name" value="FMN-dependent nitroreductase-like"/>
    <property type="match status" value="1"/>
</dbReference>
<comment type="similarity">
    <text evidence="1">Belongs to the nitroreductase family.</text>
</comment>
<dbReference type="CDD" id="cd02138">
    <property type="entry name" value="TdsD-like"/>
    <property type="match status" value="1"/>
</dbReference>
<dbReference type="PANTHER" id="PTHR43673">
    <property type="entry name" value="NAD(P)H NITROREDUCTASE YDGI-RELATED"/>
    <property type="match status" value="1"/>
</dbReference>
<dbReference type="RefSeq" id="WP_185664208.1">
    <property type="nucleotide sequence ID" value="NZ_JACLAW010000007.1"/>
</dbReference>
<evidence type="ECO:0000313" key="5">
    <source>
        <dbReference type="Proteomes" id="UP000566813"/>
    </source>
</evidence>
<keyword evidence="2" id="KW-0560">Oxidoreductase</keyword>
<dbReference type="Gene3D" id="3.40.109.10">
    <property type="entry name" value="NADH Oxidase"/>
    <property type="match status" value="1"/>
</dbReference>
<dbReference type="EMBL" id="JACLAW010000007">
    <property type="protein sequence ID" value="MBC2665905.1"/>
    <property type="molecule type" value="Genomic_DNA"/>
</dbReference>
<dbReference type="GO" id="GO:0016491">
    <property type="term" value="F:oxidoreductase activity"/>
    <property type="evidence" value="ECO:0007669"/>
    <property type="project" value="UniProtKB-KW"/>
</dbReference>
<evidence type="ECO:0000256" key="1">
    <source>
        <dbReference type="ARBA" id="ARBA00007118"/>
    </source>
</evidence>
<feature type="domain" description="Nitroreductase" evidence="3">
    <location>
        <begin position="15"/>
        <end position="160"/>
    </location>
</feature>
<sequence length="194" mass="21055">MSERIANTRVLPVIFDRWSPRAFDGSAVPQADLDVIFEAAGLAASAFNYQPWRFPYAHRADGAQFEAFLSALVPFNQSWAKDASVLVFAVSDQAMRSDKGANPNHSHSFDTGAAWANLALQATALGYHTHGMTGVDFERAAEVLNLPEGFRIEAAIAIGRQAPAEVLPEGLREREVPTGRKPVAEFAWSGPFPG</sequence>
<dbReference type="InterPro" id="IPR000415">
    <property type="entry name" value="Nitroreductase-like"/>
</dbReference>
<gene>
    <name evidence="4" type="ORF">H7F51_10245</name>
</gene>
<organism evidence="4 5">
    <name type="scientific">Novosphingobium flavum</name>
    <dbReference type="NCBI Taxonomy" id="1778672"/>
    <lineage>
        <taxon>Bacteria</taxon>
        <taxon>Pseudomonadati</taxon>
        <taxon>Pseudomonadota</taxon>
        <taxon>Alphaproteobacteria</taxon>
        <taxon>Sphingomonadales</taxon>
        <taxon>Sphingomonadaceae</taxon>
        <taxon>Novosphingobium</taxon>
    </lineage>
</organism>
<dbReference type="InterPro" id="IPR029479">
    <property type="entry name" value="Nitroreductase"/>
</dbReference>
<dbReference type="PANTHER" id="PTHR43673:SF10">
    <property type="entry name" value="NADH DEHYDROGENASE_NAD(P)H NITROREDUCTASE XCC3605-RELATED"/>
    <property type="match status" value="1"/>
</dbReference>
<protein>
    <submittedName>
        <fullName evidence="4">Nitroreductase family protein</fullName>
    </submittedName>
</protein>
<reference evidence="4 5" key="1">
    <citation type="submission" date="2020-08" db="EMBL/GenBank/DDBJ databases">
        <title>The genome sequence of type strain Novosphingobium flavum NBRC 111647.</title>
        <authorList>
            <person name="Liu Y."/>
        </authorList>
    </citation>
    <scope>NUCLEOTIDE SEQUENCE [LARGE SCALE GENOMIC DNA]</scope>
    <source>
        <strain evidence="4 5">NBRC 111647</strain>
    </source>
</reference>
<proteinExistence type="inferred from homology"/>
<evidence type="ECO:0000256" key="2">
    <source>
        <dbReference type="ARBA" id="ARBA00023002"/>
    </source>
</evidence>